<gene>
    <name evidence="2" type="ORF">FPE_LOCUS1378</name>
</gene>
<feature type="compositionally biased region" description="Acidic residues" evidence="1">
    <location>
        <begin position="25"/>
        <end position="38"/>
    </location>
</feature>
<dbReference type="Proteomes" id="UP000834106">
    <property type="component" value="Chromosome 1"/>
</dbReference>
<reference evidence="2" key="1">
    <citation type="submission" date="2023-05" db="EMBL/GenBank/DDBJ databases">
        <authorList>
            <person name="Huff M."/>
        </authorList>
    </citation>
    <scope>NUCLEOTIDE SEQUENCE</scope>
</reference>
<proteinExistence type="predicted"/>
<name>A0AAD1YML8_9LAMI</name>
<accession>A0AAD1YML8</accession>
<dbReference type="EMBL" id="OU503036">
    <property type="protein sequence ID" value="CAI9753947.1"/>
    <property type="molecule type" value="Genomic_DNA"/>
</dbReference>
<dbReference type="AlphaFoldDB" id="A0AAD1YML8"/>
<evidence type="ECO:0000313" key="3">
    <source>
        <dbReference type="Proteomes" id="UP000834106"/>
    </source>
</evidence>
<organism evidence="2 3">
    <name type="scientific">Fraxinus pennsylvanica</name>
    <dbReference type="NCBI Taxonomy" id="56036"/>
    <lineage>
        <taxon>Eukaryota</taxon>
        <taxon>Viridiplantae</taxon>
        <taxon>Streptophyta</taxon>
        <taxon>Embryophyta</taxon>
        <taxon>Tracheophyta</taxon>
        <taxon>Spermatophyta</taxon>
        <taxon>Magnoliopsida</taxon>
        <taxon>eudicotyledons</taxon>
        <taxon>Gunneridae</taxon>
        <taxon>Pentapetalae</taxon>
        <taxon>asterids</taxon>
        <taxon>lamiids</taxon>
        <taxon>Lamiales</taxon>
        <taxon>Oleaceae</taxon>
        <taxon>Oleeae</taxon>
        <taxon>Fraxinus</taxon>
    </lineage>
</organism>
<sequence length="99" mass="11509">MIEFELYYETFLDRWISTIEPKLEPEEEPYYESDSELGDESRYVPGPEADAEHEPVFELDPELGDDQEFEPESCISSDDEAPPSKLRRIQNDGTSEDED</sequence>
<keyword evidence="3" id="KW-1185">Reference proteome</keyword>
<feature type="compositionally biased region" description="Acidic residues" evidence="1">
    <location>
        <begin position="57"/>
        <end position="81"/>
    </location>
</feature>
<feature type="region of interest" description="Disordered" evidence="1">
    <location>
        <begin position="21"/>
        <end position="99"/>
    </location>
</feature>
<protein>
    <submittedName>
        <fullName evidence="2">Uncharacterized protein</fullName>
    </submittedName>
</protein>
<evidence type="ECO:0000256" key="1">
    <source>
        <dbReference type="SAM" id="MobiDB-lite"/>
    </source>
</evidence>
<evidence type="ECO:0000313" key="2">
    <source>
        <dbReference type="EMBL" id="CAI9753947.1"/>
    </source>
</evidence>